<sequence length="173" mass="18250">MAFDVVAIAGGRSTRRREHFGAALICSASATAPSEVTHGLKYDHVLIALMDDNPYLSDGSKQVLATTASLASMNKSKVTVLLVDGKASTGEGNSWIEAASWHLKEHGYDPGSAAFQEVSLEAEETHNSSVIVGDAVDQVEADLVVLSAEAVHTKKVDCNLLAEFCTAPVLLLP</sequence>
<dbReference type="PANTHER" id="PTHR36081:SF1">
    <property type="entry name" value="CELL WALL INTEGRITY_STRESS RESPONSE COMPONENT"/>
    <property type="match status" value="1"/>
</dbReference>
<accession>A0ABP1FXL1</accession>
<reference evidence="1 2" key="1">
    <citation type="submission" date="2024-06" db="EMBL/GenBank/DDBJ databases">
        <authorList>
            <person name="Kraege A."/>
            <person name="Thomma B."/>
        </authorList>
    </citation>
    <scope>NUCLEOTIDE SEQUENCE [LARGE SCALE GENOMIC DNA]</scope>
</reference>
<dbReference type="EMBL" id="CAXHTA020000011">
    <property type="protein sequence ID" value="CAL5224618.1"/>
    <property type="molecule type" value="Genomic_DNA"/>
</dbReference>
<proteinExistence type="predicted"/>
<name>A0ABP1FXL1_9CHLO</name>
<evidence type="ECO:0000313" key="1">
    <source>
        <dbReference type="EMBL" id="CAL5224618.1"/>
    </source>
</evidence>
<keyword evidence="2" id="KW-1185">Reference proteome</keyword>
<comment type="caution">
    <text evidence="1">The sequence shown here is derived from an EMBL/GenBank/DDBJ whole genome shotgun (WGS) entry which is preliminary data.</text>
</comment>
<dbReference type="Proteomes" id="UP001497392">
    <property type="component" value="Unassembled WGS sequence"/>
</dbReference>
<evidence type="ECO:0000313" key="2">
    <source>
        <dbReference type="Proteomes" id="UP001497392"/>
    </source>
</evidence>
<protein>
    <submittedName>
        <fullName evidence="1">G7334 protein</fullName>
    </submittedName>
</protein>
<gene>
    <name evidence="1" type="primary">g7334</name>
    <name evidence="1" type="ORF">VP750_LOCUS6277</name>
</gene>
<organism evidence="1 2">
    <name type="scientific">Coccomyxa viridis</name>
    <dbReference type="NCBI Taxonomy" id="1274662"/>
    <lineage>
        <taxon>Eukaryota</taxon>
        <taxon>Viridiplantae</taxon>
        <taxon>Chlorophyta</taxon>
        <taxon>core chlorophytes</taxon>
        <taxon>Trebouxiophyceae</taxon>
        <taxon>Trebouxiophyceae incertae sedis</taxon>
        <taxon>Coccomyxaceae</taxon>
        <taxon>Coccomyxa</taxon>
    </lineage>
</organism>
<dbReference type="PANTHER" id="PTHR36081">
    <property type="entry name" value="CELL WALL INTEGRITY/STRESS RESPONSE COMPONENT"/>
    <property type="match status" value="1"/>
</dbReference>